<gene>
    <name evidence="1" type="ORF">DFH07DRAFT_830773</name>
</gene>
<accession>A0AAD7IQC6</accession>
<comment type="caution">
    <text evidence="1">The sequence shown here is derived from an EMBL/GenBank/DDBJ whole genome shotgun (WGS) entry which is preliminary data.</text>
</comment>
<protein>
    <submittedName>
        <fullName evidence="1">Uncharacterized protein</fullName>
    </submittedName>
</protein>
<sequence length="153" mass="16411">MIVAYRGACDRRPRRVHFGVDMFPSATPGWERAARRALASDCIAFKRRASTSACHVLGAAVGAAFEQSWKAVTQGCIRGSTHPRNLCQPAILSDVYDMTKTPKCAPKSRVDTGPAPTSRPNVPINQGSCIACGSPAVSDTFVARKVVTSDRSF</sequence>
<dbReference type="AlphaFoldDB" id="A0AAD7IQC6"/>
<evidence type="ECO:0000313" key="2">
    <source>
        <dbReference type="Proteomes" id="UP001215280"/>
    </source>
</evidence>
<name>A0AAD7IQC6_9AGAR</name>
<reference evidence="1" key="1">
    <citation type="submission" date="2023-03" db="EMBL/GenBank/DDBJ databases">
        <title>Massive genome expansion in bonnet fungi (Mycena s.s.) driven by repeated elements and novel gene families across ecological guilds.</title>
        <authorList>
            <consortium name="Lawrence Berkeley National Laboratory"/>
            <person name="Harder C.B."/>
            <person name="Miyauchi S."/>
            <person name="Viragh M."/>
            <person name="Kuo A."/>
            <person name="Thoen E."/>
            <person name="Andreopoulos B."/>
            <person name="Lu D."/>
            <person name="Skrede I."/>
            <person name="Drula E."/>
            <person name="Henrissat B."/>
            <person name="Morin E."/>
            <person name="Kohler A."/>
            <person name="Barry K."/>
            <person name="LaButti K."/>
            <person name="Morin E."/>
            <person name="Salamov A."/>
            <person name="Lipzen A."/>
            <person name="Mereny Z."/>
            <person name="Hegedus B."/>
            <person name="Baldrian P."/>
            <person name="Stursova M."/>
            <person name="Weitz H."/>
            <person name="Taylor A."/>
            <person name="Grigoriev I.V."/>
            <person name="Nagy L.G."/>
            <person name="Martin F."/>
            <person name="Kauserud H."/>
        </authorList>
    </citation>
    <scope>NUCLEOTIDE SEQUENCE</scope>
    <source>
        <strain evidence="1">CBHHK188m</strain>
    </source>
</reference>
<dbReference type="EMBL" id="JARJLG010000092">
    <property type="protein sequence ID" value="KAJ7747981.1"/>
    <property type="molecule type" value="Genomic_DNA"/>
</dbReference>
<evidence type="ECO:0000313" key="1">
    <source>
        <dbReference type="EMBL" id="KAJ7747981.1"/>
    </source>
</evidence>
<proteinExistence type="predicted"/>
<keyword evidence="2" id="KW-1185">Reference proteome</keyword>
<organism evidence="1 2">
    <name type="scientific">Mycena maculata</name>
    <dbReference type="NCBI Taxonomy" id="230809"/>
    <lineage>
        <taxon>Eukaryota</taxon>
        <taxon>Fungi</taxon>
        <taxon>Dikarya</taxon>
        <taxon>Basidiomycota</taxon>
        <taxon>Agaricomycotina</taxon>
        <taxon>Agaricomycetes</taxon>
        <taxon>Agaricomycetidae</taxon>
        <taxon>Agaricales</taxon>
        <taxon>Marasmiineae</taxon>
        <taxon>Mycenaceae</taxon>
        <taxon>Mycena</taxon>
    </lineage>
</organism>
<dbReference type="Proteomes" id="UP001215280">
    <property type="component" value="Unassembled WGS sequence"/>
</dbReference>